<dbReference type="AlphaFoldDB" id="M6JVX3"/>
<dbReference type="Proteomes" id="UP000012106">
    <property type="component" value="Unassembled WGS sequence"/>
</dbReference>
<protein>
    <submittedName>
        <fullName evidence="2">Uncharacterized protein</fullName>
    </submittedName>
</protein>
<sequence length="45" mass="5184">MEEFFKRLKSYLKGAYKMYCSLYDGLQVAILFGNLILTTAIFGIL</sequence>
<proteinExistence type="predicted"/>
<accession>M6JVX3</accession>
<keyword evidence="1" id="KW-1133">Transmembrane helix</keyword>
<organism evidence="2 3">
    <name type="scientific">Leptospira santarosai serovar Arenal str. MAVJ 401</name>
    <dbReference type="NCBI Taxonomy" id="1049976"/>
    <lineage>
        <taxon>Bacteria</taxon>
        <taxon>Pseudomonadati</taxon>
        <taxon>Spirochaetota</taxon>
        <taxon>Spirochaetia</taxon>
        <taxon>Leptospirales</taxon>
        <taxon>Leptospiraceae</taxon>
        <taxon>Leptospira</taxon>
    </lineage>
</organism>
<feature type="transmembrane region" description="Helical" evidence="1">
    <location>
        <begin position="21"/>
        <end position="44"/>
    </location>
</feature>
<gene>
    <name evidence="2" type="ORF">LEP1GSC063_1668</name>
</gene>
<keyword evidence="1" id="KW-0812">Transmembrane</keyword>
<comment type="caution">
    <text evidence="2">The sequence shown here is derived from an EMBL/GenBank/DDBJ whole genome shotgun (WGS) entry which is preliminary data.</text>
</comment>
<reference evidence="2 3" key="1">
    <citation type="submission" date="2013-01" db="EMBL/GenBank/DDBJ databases">
        <authorList>
            <person name="Harkins D.M."/>
            <person name="Durkin A.S."/>
            <person name="Brinkac L.M."/>
            <person name="Haft D.H."/>
            <person name="Selengut J.D."/>
            <person name="Sanka R."/>
            <person name="DePew J."/>
            <person name="Purushe J."/>
            <person name="Hartskeerl R.A."/>
            <person name="Ahmed A."/>
            <person name="van der Linden H."/>
            <person name="Goris M.G.A."/>
            <person name="Vinetz J.M."/>
            <person name="Sutton G.G."/>
            <person name="Nierman W.C."/>
            <person name="Fouts D.E."/>
        </authorList>
    </citation>
    <scope>NUCLEOTIDE SEQUENCE [LARGE SCALE GENOMIC DNA]</scope>
    <source>
        <strain evidence="2 3">MAVJ 401</strain>
    </source>
</reference>
<dbReference type="EMBL" id="AHMU02000084">
    <property type="protein sequence ID" value="EMN19627.1"/>
    <property type="molecule type" value="Genomic_DNA"/>
</dbReference>
<keyword evidence="1" id="KW-0472">Membrane</keyword>
<evidence type="ECO:0000256" key="1">
    <source>
        <dbReference type="SAM" id="Phobius"/>
    </source>
</evidence>
<evidence type="ECO:0000313" key="2">
    <source>
        <dbReference type="EMBL" id="EMN19627.1"/>
    </source>
</evidence>
<name>M6JVX3_9LEPT</name>
<evidence type="ECO:0000313" key="3">
    <source>
        <dbReference type="Proteomes" id="UP000012106"/>
    </source>
</evidence>